<evidence type="ECO:0000313" key="4">
    <source>
        <dbReference type="Proteomes" id="UP001348817"/>
    </source>
</evidence>
<name>A0AAU9C960_9BACT</name>
<keyword evidence="1" id="KW-0175">Coiled coil</keyword>
<feature type="coiled-coil region" evidence="1">
    <location>
        <begin position="125"/>
        <end position="173"/>
    </location>
</feature>
<protein>
    <submittedName>
        <fullName evidence="3">Uncharacterized protein</fullName>
    </submittedName>
</protein>
<evidence type="ECO:0000256" key="1">
    <source>
        <dbReference type="SAM" id="Coils"/>
    </source>
</evidence>
<keyword evidence="4" id="KW-1185">Reference proteome</keyword>
<sequence>MEQQINKARELLQTHEHYTYSVSAVEDGELRNVYTGMSQEDVDVGETVMSVKESHPEAEQINIDIRKPNGSSSKSVKRLVISVASPRTPQYPEQPQRPYYPPQPQAGMQGLGMVQPDMSGTFAKAQILEYQLKHVEKDRDRLEKKNEALESENERLKKENFELEKENKFKDEHFELERKGDEAERKGSLSGIVETVGSNPALANVAAMAVSRLMGVGMDELTGNPQEPEQQPAQNGESPTVYHKDSELNSMIGNTVQWLQEQEKEVVKRVYTLFSAIAKDPAFLDKFVPPPTQKPEADA</sequence>
<reference evidence="3 4" key="1">
    <citation type="submission" date="2021-12" db="EMBL/GenBank/DDBJ databases">
        <title>Genome sequencing of bacteria with rrn-lacking chromosome and rrn-plasmid.</title>
        <authorList>
            <person name="Anda M."/>
            <person name="Iwasaki W."/>
        </authorList>
    </citation>
    <scope>NUCLEOTIDE SEQUENCE [LARGE SCALE GENOMIC DNA]</scope>
    <source>
        <strain evidence="3 4">DSM 100852</strain>
    </source>
</reference>
<dbReference type="KEGG" id="fax:FUAX_09810"/>
<proteinExistence type="predicted"/>
<dbReference type="Proteomes" id="UP001348817">
    <property type="component" value="Chromosome"/>
</dbReference>
<dbReference type="EMBL" id="AP025314">
    <property type="protein sequence ID" value="BDD08549.1"/>
    <property type="molecule type" value="Genomic_DNA"/>
</dbReference>
<feature type="region of interest" description="Disordered" evidence="2">
    <location>
        <begin position="218"/>
        <end position="247"/>
    </location>
</feature>
<dbReference type="AlphaFoldDB" id="A0AAU9C960"/>
<dbReference type="CDD" id="cd14686">
    <property type="entry name" value="bZIP"/>
    <property type="match status" value="1"/>
</dbReference>
<dbReference type="RefSeq" id="WP_338393801.1">
    <property type="nucleotide sequence ID" value="NZ_AP025314.1"/>
</dbReference>
<organism evidence="3 4">
    <name type="scientific">Fulvitalea axinellae</name>
    <dbReference type="NCBI Taxonomy" id="1182444"/>
    <lineage>
        <taxon>Bacteria</taxon>
        <taxon>Pseudomonadati</taxon>
        <taxon>Bacteroidota</taxon>
        <taxon>Cytophagia</taxon>
        <taxon>Cytophagales</taxon>
        <taxon>Persicobacteraceae</taxon>
        <taxon>Fulvitalea</taxon>
    </lineage>
</organism>
<evidence type="ECO:0000313" key="3">
    <source>
        <dbReference type="EMBL" id="BDD08549.1"/>
    </source>
</evidence>
<evidence type="ECO:0000256" key="2">
    <source>
        <dbReference type="SAM" id="MobiDB-lite"/>
    </source>
</evidence>
<gene>
    <name evidence="3" type="ORF">FUAX_09810</name>
</gene>
<accession>A0AAU9C960</accession>